<evidence type="ECO:0000256" key="5">
    <source>
        <dbReference type="ARBA" id="ARBA00059434"/>
    </source>
</evidence>
<evidence type="ECO:0000256" key="2">
    <source>
        <dbReference type="ARBA" id="ARBA00022490"/>
    </source>
</evidence>
<dbReference type="EMBL" id="UYRU01050830">
    <property type="protein sequence ID" value="VDN11148.1"/>
    <property type="molecule type" value="Genomic_DNA"/>
</dbReference>
<evidence type="ECO:0000256" key="6">
    <source>
        <dbReference type="ARBA" id="ARBA00062345"/>
    </source>
</evidence>
<dbReference type="SUPFAM" id="SSF102848">
    <property type="entry name" value="NSFL1 (p97 ATPase) cofactor p47, SEP domain"/>
    <property type="match status" value="1"/>
</dbReference>
<evidence type="ECO:0000259" key="11">
    <source>
        <dbReference type="PROSITE" id="PS51399"/>
    </source>
</evidence>
<dbReference type="GO" id="GO:0043161">
    <property type="term" value="P:proteasome-mediated ubiquitin-dependent protein catabolic process"/>
    <property type="evidence" value="ECO:0007669"/>
    <property type="project" value="TreeGrafter"/>
</dbReference>
<reference evidence="12 13" key="1">
    <citation type="submission" date="2018-11" db="EMBL/GenBank/DDBJ databases">
        <authorList>
            <consortium name="Pathogen Informatics"/>
        </authorList>
    </citation>
    <scope>NUCLEOTIDE SEQUENCE [LARGE SCALE GENOMIC DNA]</scope>
</reference>
<dbReference type="InterPro" id="IPR012989">
    <property type="entry name" value="SEP_domain"/>
</dbReference>
<gene>
    <name evidence="12" type="ORF">DILT_LOCUS6979</name>
</gene>
<proteinExistence type="predicted"/>
<feature type="region of interest" description="Disordered" evidence="10">
    <location>
        <begin position="198"/>
        <end position="235"/>
    </location>
</feature>
<protein>
    <recommendedName>
        <fullName evidence="7">UBX domain-containing protein 11</fullName>
    </recommendedName>
    <alternativeName>
        <fullName evidence="9">Socius</fullName>
    </alternativeName>
    <alternativeName>
        <fullName evidence="8">UBX domain-containing protein 5</fullName>
    </alternativeName>
</protein>
<dbReference type="Proteomes" id="UP000281553">
    <property type="component" value="Unassembled WGS sequence"/>
</dbReference>
<keyword evidence="13" id="KW-1185">Reference proteome</keyword>
<organism evidence="12 13">
    <name type="scientific">Dibothriocephalus latus</name>
    <name type="common">Fish tapeworm</name>
    <name type="synonym">Diphyllobothrium latum</name>
    <dbReference type="NCBI Taxonomy" id="60516"/>
    <lineage>
        <taxon>Eukaryota</taxon>
        <taxon>Metazoa</taxon>
        <taxon>Spiralia</taxon>
        <taxon>Lophotrochozoa</taxon>
        <taxon>Platyhelminthes</taxon>
        <taxon>Cestoda</taxon>
        <taxon>Eucestoda</taxon>
        <taxon>Diphyllobothriidea</taxon>
        <taxon>Diphyllobothriidae</taxon>
        <taxon>Dibothriocephalus</taxon>
    </lineage>
</organism>
<comment type="subcellular location">
    <subcellularLocation>
        <location evidence="1">Cytoplasm</location>
        <location evidence="1">Cytoskeleton</location>
    </subcellularLocation>
</comment>
<evidence type="ECO:0000256" key="4">
    <source>
        <dbReference type="ARBA" id="ARBA00023212"/>
    </source>
</evidence>
<keyword evidence="4" id="KW-0206">Cytoskeleton</keyword>
<dbReference type="Gene3D" id="3.30.420.210">
    <property type="entry name" value="SEP domain"/>
    <property type="match status" value="1"/>
</dbReference>
<dbReference type="Pfam" id="PF08059">
    <property type="entry name" value="SEP"/>
    <property type="match status" value="1"/>
</dbReference>
<dbReference type="FunFam" id="3.30.420.210:FF:000003">
    <property type="entry name" value="UBX domain protein 11"/>
    <property type="match status" value="1"/>
</dbReference>
<evidence type="ECO:0000313" key="13">
    <source>
        <dbReference type="Proteomes" id="UP000281553"/>
    </source>
</evidence>
<accession>A0A3P7LMK2</accession>
<comment type="subunit">
    <text evidence="6">Interacts with GNA12, GNA13, RND1, RND2 and RND3.</text>
</comment>
<evidence type="ECO:0000256" key="8">
    <source>
        <dbReference type="ARBA" id="ARBA00075811"/>
    </source>
</evidence>
<feature type="compositionally biased region" description="Basic and acidic residues" evidence="10">
    <location>
        <begin position="206"/>
        <end position="216"/>
    </location>
</feature>
<feature type="domain" description="SEP" evidence="11">
    <location>
        <begin position="88"/>
        <end position="152"/>
    </location>
</feature>
<dbReference type="InterPro" id="IPR036241">
    <property type="entry name" value="NSFL1C_SEP_dom_sf"/>
</dbReference>
<dbReference type="OrthoDB" id="25887at2759"/>
<evidence type="ECO:0000256" key="1">
    <source>
        <dbReference type="ARBA" id="ARBA00004245"/>
    </source>
</evidence>
<evidence type="ECO:0000256" key="7">
    <source>
        <dbReference type="ARBA" id="ARBA00073759"/>
    </source>
</evidence>
<evidence type="ECO:0000256" key="9">
    <source>
        <dbReference type="ARBA" id="ARBA00081109"/>
    </source>
</evidence>
<evidence type="ECO:0000256" key="10">
    <source>
        <dbReference type="SAM" id="MobiDB-lite"/>
    </source>
</evidence>
<comment type="function">
    <text evidence="5">May be involved in the reorganization of actin cytoskeleton mediated by RND1, RND2 and RND3. Promotes RHOA activation mediated by GNA12 and GNA13.</text>
</comment>
<evidence type="ECO:0000313" key="12">
    <source>
        <dbReference type="EMBL" id="VDN11148.1"/>
    </source>
</evidence>
<dbReference type="PANTHER" id="PTHR23333:SF4">
    <property type="entry name" value="UBX DOMAIN-CONTAINING PROTEIN 11"/>
    <property type="match status" value="1"/>
</dbReference>
<dbReference type="GO" id="GO:0005856">
    <property type="term" value="C:cytoskeleton"/>
    <property type="evidence" value="ECO:0007669"/>
    <property type="project" value="UniProtKB-SubCell"/>
</dbReference>
<dbReference type="AlphaFoldDB" id="A0A3P7LMK2"/>
<dbReference type="PANTHER" id="PTHR23333">
    <property type="entry name" value="UBX DOMAIN CONTAINING PROTEIN"/>
    <property type="match status" value="1"/>
</dbReference>
<evidence type="ECO:0000256" key="3">
    <source>
        <dbReference type="ARBA" id="ARBA00023054"/>
    </source>
</evidence>
<keyword evidence="2" id="KW-0963">Cytoplasm</keyword>
<sequence>MEEFLADYGLIWLGPGASDSPRTHPASSLNATTIEISGRSLSNRTFDLLLLSIQTLNESIQADEAKVIYAEQTSTASSGSRVARLGRTEPVPLTLYADGIIMFAGPFRCYTQTSTLQLLQDILDGFFPSELQARYPDGVPLLVSDRRTEWYQDPKADQTGEDPELRFLLPRINGSTTFLGEGHRLGGDSRVSRLVKNSPQVVTPRTDVRIRSEHSPTRTTQSVNEDQHQDGLPSASSRCTLNELLAHLPTSKSPNLRTPQKPPPAINEQLLSNVLAETDWNLSNNNSSHNRSKKVWLILAVSVLGLLLLLPYHNPVACDVSSSLTEARR</sequence>
<name>A0A3P7LMK2_DIBLA</name>
<keyword evidence="3" id="KW-0175">Coiled coil</keyword>
<dbReference type="PROSITE" id="PS51399">
    <property type="entry name" value="SEP"/>
    <property type="match status" value="1"/>
</dbReference>
<dbReference type="GO" id="GO:0043130">
    <property type="term" value="F:ubiquitin binding"/>
    <property type="evidence" value="ECO:0007669"/>
    <property type="project" value="TreeGrafter"/>
</dbReference>